<evidence type="ECO:0008006" key="3">
    <source>
        <dbReference type="Google" id="ProtNLM"/>
    </source>
</evidence>
<gene>
    <name evidence="1" type="ORF">A9D14_03660</name>
</gene>
<dbReference type="InterPro" id="IPR029069">
    <property type="entry name" value="HotDog_dom_sf"/>
</dbReference>
<sequence length="308" mass="34074">MAIFDAPIEREGDTLTGPWRMPRQMLMAQAYDGHASIHDDSTAQGLGFKGGTIEGPTHFSQFDPLCHAIWGDEWFAHGCISAHYRSPVFEGEEVRAILTRQSDRRAAINMEKRDGTEVLKGTVSIGPDHPPTALDERITTLAPLDQPVLMADAAVGAKTGRIPVRMDLDQHMGDLYPFSLADKLERMTEPSEIYREIIPFEMVSVLVNSIAREQPFPVRGPSVGLFADQEIRMRRGPLKVGQPYEIEREIVALSGSRKTESMWVLSRVFVTGDNSPLAVMLLNTATLKPSYADYEADRSALYGDAADG</sequence>
<evidence type="ECO:0000313" key="2">
    <source>
        <dbReference type="Proteomes" id="UP000195807"/>
    </source>
</evidence>
<accession>A0A1Z1F9K1</accession>
<dbReference type="RefSeq" id="WP_066843021.1">
    <property type="nucleotide sequence ID" value="NZ_CP019602.1"/>
</dbReference>
<dbReference type="Gene3D" id="3.10.129.10">
    <property type="entry name" value="Hotdog Thioesterase"/>
    <property type="match status" value="1"/>
</dbReference>
<dbReference type="OrthoDB" id="8834965at2"/>
<dbReference type="AlphaFoldDB" id="A0A1Z1F9K1"/>
<organism evidence="1 2">
    <name type="scientific">Croceicoccus marinus</name>
    <dbReference type="NCBI Taxonomy" id="450378"/>
    <lineage>
        <taxon>Bacteria</taxon>
        <taxon>Pseudomonadati</taxon>
        <taxon>Pseudomonadota</taxon>
        <taxon>Alphaproteobacteria</taxon>
        <taxon>Sphingomonadales</taxon>
        <taxon>Erythrobacteraceae</taxon>
        <taxon>Croceicoccus</taxon>
    </lineage>
</organism>
<keyword evidence="2" id="KW-1185">Reference proteome</keyword>
<dbReference type="Proteomes" id="UP000195807">
    <property type="component" value="Chromosome"/>
</dbReference>
<proteinExistence type="predicted"/>
<dbReference type="SUPFAM" id="SSF54637">
    <property type="entry name" value="Thioesterase/thiol ester dehydrase-isomerase"/>
    <property type="match status" value="1"/>
</dbReference>
<dbReference type="KEGG" id="cman:A9D14_03660"/>
<reference evidence="1 2" key="1">
    <citation type="submission" date="2017-01" db="EMBL/GenBank/DDBJ databases">
        <title>Complete genome sequence of esterase-producing bacterium Croceicoccus marinus E4A9.</title>
        <authorList>
            <person name="Wu Y.-H."/>
            <person name="Cheng H."/>
            <person name="Xu L."/>
            <person name="Huo Y.-Y."/>
            <person name="Wang C.-S."/>
            <person name="Xu X.-W."/>
        </authorList>
    </citation>
    <scope>NUCLEOTIDE SEQUENCE [LARGE SCALE GENOMIC DNA]</scope>
    <source>
        <strain evidence="1 2">E4A9</strain>
    </source>
</reference>
<name>A0A1Z1F9K1_9SPHN</name>
<evidence type="ECO:0000313" key="1">
    <source>
        <dbReference type="EMBL" id="ARU15432.1"/>
    </source>
</evidence>
<dbReference type="STRING" id="450378.GCA_001661675_00732"/>
<dbReference type="EMBL" id="CP019602">
    <property type="protein sequence ID" value="ARU15432.1"/>
    <property type="molecule type" value="Genomic_DNA"/>
</dbReference>
<protein>
    <recommendedName>
        <fullName evidence="3">N-terminal of MaoC-like dehydratase domain-containing protein</fullName>
    </recommendedName>
</protein>